<proteinExistence type="predicted"/>
<dbReference type="SMART" id="SM00034">
    <property type="entry name" value="CLECT"/>
    <property type="match status" value="1"/>
</dbReference>
<name>A0A4V6A4M0_STECR</name>
<evidence type="ECO:0000313" key="4">
    <source>
        <dbReference type="Proteomes" id="UP000298663"/>
    </source>
</evidence>
<dbReference type="Proteomes" id="UP000298663">
    <property type="component" value="Unassembled WGS sequence"/>
</dbReference>
<dbReference type="InterPro" id="IPR001304">
    <property type="entry name" value="C-type_lectin-like"/>
</dbReference>
<dbReference type="InterPro" id="IPR016187">
    <property type="entry name" value="CTDL_fold"/>
</dbReference>
<dbReference type="SUPFAM" id="SSF56436">
    <property type="entry name" value="C-type lectin-like"/>
    <property type="match status" value="1"/>
</dbReference>
<dbReference type="Pfam" id="PF00059">
    <property type="entry name" value="Lectin_C"/>
    <property type="match status" value="1"/>
</dbReference>
<organism evidence="3 4">
    <name type="scientific">Steinernema carpocapsae</name>
    <name type="common">Entomopathogenic nematode</name>
    <dbReference type="NCBI Taxonomy" id="34508"/>
    <lineage>
        <taxon>Eukaryota</taxon>
        <taxon>Metazoa</taxon>
        <taxon>Ecdysozoa</taxon>
        <taxon>Nematoda</taxon>
        <taxon>Chromadorea</taxon>
        <taxon>Rhabditida</taxon>
        <taxon>Tylenchina</taxon>
        <taxon>Panagrolaimomorpha</taxon>
        <taxon>Strongyloidoidea</taxon>
        <taxon>Steinernematidae</taxon>
        <taxon>Steinernema</taxon>
    </lineage>
</organism>
<dbReference type="CDD" id="cd00037">
    <property type="entry name" value="CLECT"/>
    <property type="match status" value="1"/>
</dbReference>
<reference evidence="3 4" key="2">
    <citation type="journal article" date="2019" name="G3 (Bethesda)">
        <title>Hybrid Assembly of the Genome of the Entomopathogenic Nematode Steinernema carpocapsae Identifies the X-Chromosome.</title>
        <authorList>
            <person name="Serra L."/>
            <person name="Macchietto M."/>
            <person name="Macias-Munoz A."/>
            <person name="McGill C.J."/>
            <person name="Rodriguez I.M."/>
            <person name="Rodriguez B."/>
            <person name="Murad R."/>
            <person name="Mortazavi A."/>
        </authorList>
    </citation>
    <scope>NUCLEOTIDE SEQUENCE [LARGE SCALE GENOMIC DNA]</scope>
    <source>
        <strain evidence="3 4">ALL</strain>
    </source>
</reference>
<dbReference type="PANTHER" id="PTHR22803">
    <property type="entry name" value="MANNOSE, PHOSPHOLIPASE, LECTIN RECEPTOR RELATED"/>
    <property type="match status" value="1"/>
</dbReference>
<dbReference type="EMBL" id="AZBU02000003">
    <property type="protein sequence ID" value="TKR87505.1"/>
    <property type="molecule type" value="Genomic_DNA"/>
</dbReference>
<comment type="caution">
    <text evidence="3">The sequence shown here is derived from an EMBL/GenBank/DDBJ whole genome shotgun (WGS) entry which is preliminary data.</text>
</comment>
<gene>
    <name evidence="3" type="ORF">L596_011894</name>
</gene>
<feature type="chain" id="PRO_5020434097" description="C-type lectin domain-containing protein" evidence="1">
    <location>
        <begin position="20"/>
        <end position="158"/>
    </location>
</feature>
<accession>A0A4V6A4M0</accession>
<protein>
    <recommendedName>
        <fullName evidence="2">C-type lectin domain-containing protein</fullName>
    </recommendedName>
</protein>
<dbReference type="PROSITE" id="PS50041">
    <property type="entry name" value="C_TYPE_LECTIN_2"/>
    <property type="match status" value="1"/>
</dbReference>
<dbReference type="InterPro" id="IPR050111">
    <property type="entry name" value="C-type_lectin/snaclec_domain"/>
</dbReference>
<keyword evidence="4" id="KW-1185">Reference proteome</keyword>
<evidence type="ECO:0000256" key="1">
    <source>
        <dbReference type="SAM" id="SignalP"/>
    </source>
</evidence>
<dbReference type="OrthoDB" id="5787727at2759"/>
<reference evidence="3 4" key="1">
    <citation type="journal article" date="2015" name="Genome Biol.">
        <title>Comparative genomics of Steinernema reveals deeply conserved gene regulatory networks.</title>
        <authorList>
            <person name="Dillman A.R."/>
            <person name="Macchietto M."/>
            <person name="Porter C.F."/>
            <person name="Rogers A."/>
            <person name="Williams B."/>
            <person name="Antoshechkin I."/>
            <person name="Lee M.M."/>
            <person name="Goodwin Z."/>
            <person name="Lu X."/>
            <person name="Lewis E.E."/>
            <person name="Goodrich-Blair H."/>
            <person name="Stock S.P."/>
            <person name="Adams B.J."/>
            <person name="Sternberg P.W."/>
            <person name="Mortazavi A."/>
        </authorList>
    </citation>
    <scope>NUCLEOTIDE SEQUENCE [LARGE SCALE GENOMIC DNA]</scope>
    <source>
        <strain evidence="3 4">ALL</strain>
    </source>
</reference>
<dbReference type="AlphaFoldDB" id="A0A4V6A4M0"/>
<keyword evidence="1" id="KW-0732">Signal</keyword>
<evidence type="ECO:0000259" key="2">
    <source>
        <dbReference type="PROSITE" id="PS50041"/>
    </source>
</evidence>
<dbReference type="Gene3D" id="3.10.100.10">
    <property type="entry name" value="Mannose-Binding Protein A, subunit A"/>
    <property type="match status" value="1"/>
</dbReference>
<sequence length="158" mass="17387">MITSPLLLGAALLLSALSASPNCDSGWNLFESSCYTLSATNAIWSDAEAICQQSNAHLVSLHSDEELTFATSVAAEGKNNPMSYFWMGAYANMTRAEGLKAYWTDGSKFDFEKNMMWRDRLGWGATCYAGALHSSMWMEYECDAHKLISVCKKPANGQ</sequence>
<dbReference type="InterPro" id="IPR016186">
    <property type="entry name" value="C-type_lectin-like/link_sf"/>
</dbReference>
<evidence type="ECO:0000313" key="3">
    <source>
        <dbReference type="EMBL" id="TKR87505.1"/>
    </source>
</evidence>
<feature type="domain" description="C-type lectin" evidence="2">
    <location>
        <begin position="30"/>
        <end position="143"/>
    </location>
</feature>
<feature type="signal peptide" evidence="1">
    <location>
        <begin position="1"/>
        <end position="19"/>
    </location>
</feature>